<accession>A0A8B9PRV3</accession>
<dbReference type="Ensembl" id="ENSAOWT00000015673.1">
    <property type="protein sequence ID" value="ENSAOWP00000013807.1"/>
    <property type="gene ID" value="ENSAOWG00000009420.1"/>
</dbReference>
<protein>
    <submittedName>
        <fullName evidence="2">Uncharacterized protein</fullName>
    </submittedName>
</protein>
<feature type="compositionally biased region" description="Polar residues" evidence="1">
    <location>
        <begin position="166"/>
        <end position="176"/>
    </location>
</feature>
<feature type="region of interest" description="Disordered" evidence="1">
    <location>
        <begin position="1"/>
        <end position="178"/>
    </location>
</feature>
<feature type="compositionally biased region" description="Low complexity" evidence="1">
    <location>
        <begin position="106"/>
        <end position="119"/>
    </location>
</feature>
<dbReference type="Proteomes" id="UP000694424">
    <property type="component" value="Unplaced"/>
</dbReference>
<dbReference type="AlphaFoldDB" id="A0A8B9PRV3"/>
<feature type="compositionally biased region" description="Polar residues" evidence="1">
    <location>
        <begin position="24"/>
        <end position="44"/>
    </location>
</feature>
<proteinExistence type="predicted"/>
<evidence type="ECO:0000313" key="3">
    <source>
        <dbReference type="Proteomes" id="UP000694424"/>
    </source>
</evidence>
<name>A0A8B9PRV3_APTOW</name>
<evidence type="ECO:0000313" key="2">
    <source>
        <dbReference type="Ensembl" id="ENSAOWP00000013807.1"/>
    </source>
</evidence>
<reference evidence="2" key="2">
    <citation type="submission" date="2025-09" db="UniProtKB">
        <authorList>
            <consortium name="Ensembl"/>
        </authorList>
    </citation>
    <scope>IDENTIFICATION</scope>
</reference>
<reference evidence="2" key="1">
    <citation type="submission" date="2025-08" db="UniProtKB">
        <authorList>
            <consortium name="Ensembl"/>
        </authorList>
    </citation>
    <scope>IDENTIFICATION</scope>
</reference>
<evidence type="ECO:0000256" key="1">
    <source>
        <dbReference type="SAM" id="MobiDB-lite"/>
    </source>
</evidence>
<organism evidence="2 3">
    <name type="scientific">Apteryx owenii</name>
    <name type="common">Little spotted kiwi</name>
    <dbReference type="NCBI Taxonomy" id="8824"/>
    <lineage>
        <taxon>Eukaryota</taxon>
        <taxon>Metazoa</taxon>
        <taxon>Chordata</taxon>
        <taxon>Craniata</taxon>
        <taxon>Vertebrata</taxon>
        <taxon>Euteleostomi</taxon>
        <taxon>Archelosauria</taxon>
        <taxon>Archosauria</taxon>
        <taxon>Dinosauria</taxon>
        <taxon>Saurischia</taxon>
        <taxon>Theropoda</taxon>
        <taxon>Coelurosauria</taxon>
        <taxon>Aves</taxon>
        <taxon>Palaeognathae</taxon>
        <taxon>Apterygiformes</taxon>
        <taxon>Apterygidae</taxon>
        <taxon>Apteryx</taxon>
    </lineage>
</organism>
<sequence>SPPAPKGPPGLAGRCPITAGSGVSGTELTSTGFHPPSGTGSHQPDSAPINRTPRAATWTLHQSTGPREPPAGPRELPAAPCAHQPDPKSHQLDSKSCQLHPAPINRTPRAASRTPRAASCTLRPSTGPQEPPARPQELPAAPCAHQPDPKSHQPDPKSCQLHPAPINQTPRATNWTPRAASCTLRPPTRPQELPAGPQELPAGPFFHQPDPKSCRWTLLQIKPLAGPGSHELDPKSCQPDVTPINQTPKATTPGLVLTSALSESQLGPFGSENTCLGVPCIGAGAMLDPRALRGPEDAALGRCRSVEGRTGR</sequence>
<keyword evidence="3" id="KW-1185">Reference proteome</keyword>